<name>A0A350P916_9ALTE</name>
<accession>A0A350P916</accession>
<reference evidence="1 2" key="1">
    <citation type="journal article" date="2018" name="Nat. Biotechnol.">
        <title>A standardized bacterial taxonomy based on genome phylogeny substantially revises the tree of life.</title>
        <authorList>
            <person name="Parks D.H."/>
            <person name="Chuvochina M."/>
            <person name="Waite D.W."/>
            <person name="Rinke C."/>
            <person name="Skarshewski A."/>
            <person name="Chaumeil P.A."/>
            <person name="Hugenholtz P."/>
        </authorList>
    </citation>
    <scope>NUCLEOTIDE SEQUENCE [LARGE SCALE GENOMIC DNA]</scope>
    <source>
        <strain evidence="1">UBA11978</strain>
    </source>
</reference>
<feature type="non-terminal residue" evidence="1">
    <location>
        <position position="146"/>
    </location>
</feature>
<dbReference type="EMBL" id="DNAN01000658">
    <property type="protein sequence ID" value="HAW77783.1"/>
    <property type="molecule type" value="Genomic_DNA"/>
</dbReference>
<proteinExistence type="predicted"/>
<evidence type="ECO:0000313" key="1">
    <source>
        <dbReference type="EMBL" id="HAW77783.1"/>
    </source>
</evidence>
<dbReference type="AlphaFoldDB" id="A0A350P916"/>
<sequence length="146" mass="16280">MPTPNSFENTGCVSSVSNKINFSKVHVDTNDKEELDDYLKDGISPKLLDGNILWEEMCGSSYDGVLGLGFIDPPPDSYPNMVTMPPQDALHSVSEIKKQCPTIEGDVYIKQYVNPDKYQVILFVNSENPSQWYGFIALNSEAAREP</sequence>
<evidence type="ECO:0000313" key="2">
    <source>
        <dbReference type="Proteomes" id="UP000263517"/>
    </source>
</evidence>
<protein>
    <submittedName>
        <fullName evidence="1">Uncharacterized protein</fullName>
    </submittedName>
</protein>
<organism evidence="1 2">
    <name type="scientific">Alteromonas australica</name>
    <dbReference type="NCBI Taxonomy" id="589873"/>
    <lineage>
        <taxon>Bacteria</taxon>
        <taxon>Pseudomonadati</taxon>
        <taxon>Pseudomonadota</taxon>
        <taxon>Gammaproteobacteria</taxon>
        <taxon>Alteromonadales</taxon>
        <taxon>Alteromonadaceae</taxon>
        <taxon>Alteromonas/Salinimonas group</taxon>
        <taxon>Alteromonas</taxon>
    </lineage>
</organism>
<dbReference type="Proteomes" id="UP000263517">
    <property type="component" value="Unassembled WGS sequence"/>
</dbReference>
<comment type="caution">
    <text evidence="1">The sequence shown here is derived from an EMBL/GenBank/DDBJ whole genome shotgun (WGS) entry which is preliminary data.</text>
</comment>
<gene>
    <name evidence="1" type="ORF">DCW74_18870</name>
</gene>